<evidence type="ECO:0000313" key="1">
    <source>
        <dbReference type="EMBL" id="SVA60987.1"/>
    </source>
</evidence>
<reference evidence="1" key="1">
    <citation type="submission" date="2018-05" db="EMBL/GenBank/DDBJ databases">
        <authorList>
            <person name="Lanie J.A."/>
            <person name="Ng W.-L."/>
            <person name="Kazmierczak K.M."/>
            <person name="Andrzejewski T.M."/>
            <person name="Davidsen T.M."/>
            <person name="Wayne K.J."/>
            <person name="Tettelin H."/>
            <person name="Glass J.I."/>
            <person name="Rusch D."/>
            <person name="Podicherti R."/>
            <person name="Tsui H.-C.T."/>
            <person name="Winkler M.E."/>
        </authorList>
    </citation>
    <scope>NUCLEOTIDE SEQUENCE</scope>
</reference>
<dbReference type="AlphaFoldDB" id="A0A381X9W9"/>
<gene>
    <name evidence="1" type="ORF">METZ01_LOCUS113841</name>
</gene>
<dbReference type="EMBL" id="UINC01014269">
    <property type="protein sequence ID" value="SVA60987.1"/>
    <property type="molecule type" value="Genomic_DNA"/>
</dbReference>
<sequence>MMNSEVLKKLENFKRSVSVCFQNIIQSEFVYMINY</sequence>
<protein>
    <submittedName>
        <fullName evidence="1">Uncharacterized protein</fullName>
    </submittedName>
</protein>
<organism evidence="1">
    <name type="scientific">marine metagenome</name>
    <dbReference type="NCBI Taxonomy" id="408172"/>
    <lineage>
        <taxon>unclassified sequences</taxon>
        <taxon>metagenomes</taxon>
        <taxon>ecological metagenomes</taxon>
    </lineage>
</organism>
<accession>A0A381X9W9</accession>
<proteinExistence type="predicted"/>
<name>A0A381X9W9_9ZZZZ</name>